<protein>
    <recommendedName>
        <fullName evidence="2">Protein TIFY</fullName>
    </recommendedName>
    <alternativeName>
        <fullName evidence="2">Jasmonate ZIM domain-containing protein</fullName>
    </alternativeName>
</protein>
<comment type="similarity">
    <text evidence="1 2">Belongs to the TIFY/JAZ family.</text>
</comment>
<comment type="domain">
    <text evidence="2">The jas domain is required for interaction with COI1.</text>
</comment>
<keyword evidence="2" id="KW-1184">Jasmonic acid signaling pathway</keyword>
<evidence type="ECO:0000313" key="4">
    <source>
        <dbReference type="Proteomes" id="UP001652660"/>
    </source>
</evidence>
<dbReference type="Pfam" id="PF09425">
    <property type="entry name" value="Jas_motif"/>
    <property type="match status" value="1"/>
</dbReference>
<gene>
    <name evidence="5" type="primary">LOC140037223</name>
</gene>
<proteinExistence type="inferred from homology"/>
<dbReference type="PANTHER" id="PTHR33077">
    <property type="entry name" value="PROTEIN TIFY 4A-RELATED-RELATED"/>
    <property type="match status" value="1"/>
</dbReference>
<evidence type="ECO:0000259" key="3">
    <source>
        <dbReference type="PROSITE" id="PS51320"/>
    </source>
</evidence>
<name>A0ABM4X0G1_COFAR</name>
<dbReference type="GeneID" id="140037223"/>
<evidence type="ECO:0000256" key="2">
    <source>
        <dbReference type="RuleBase" id="RU369065"/>
    </source>
</evidence>
<sequence length="194" mass="21114">MNMDLFQKNNGSRGCDCDIASVRKALMMMKGLHRESSSGGAGGASGGGGEGAGIRRMPFPPGYFGASRPPSRLERSLLRGFKKTPSIGDQTELTAQLTIFYAGMISVYEDVPADKAQAIMLLANQCSVEVEPLQVQNVTKADATTKPIPTSNSPLLANVPEDLPIARRHSLRRFLEKRRDRIVNKFPYASSDDR</sequence>
<reference evidence="5" key="1">
    <citation type="submission" date="2025-08" db="UniProtKB">
        <authorList>
            <consortium name="RefSeq"/>
        </authorList>
    </citation>
    <scope>IDENTIFICATION</scope>
    <source>
        <tissue evidence="5">Leaves</tissue>
    </source>
</reference>
<accession>A0ABM4X0G1</accession>
<dbReference type="RefSeq" id="XP_071937513.1">
    <property type="nucleotide sequence ID" value="XM_072081412.1"/>
</dbReference>
<dbReference type="InterPro" id="IPR040390">
    <property type="entry name" value="TIFY/JAZ"/>
</dbReference>
<dbReference type="InterPro" id="IPR010399">
    <property type="entry name" value="Tify_dom"/>
</dbReference>
<dbReference type="InterPro" id="IPR018467">
    <property type="entry name" value="CCT_CS"/>
</dbReference>
<feature type="domain" description="Tify" evidence="3">
    <location>
        <begin position="90"/>
        <end position="125"/>
    </location>
</feature>
<evidence type="ECO:0000256" key="1">
    <source>
        <dbReference type="ARBA" id="ARBA00008614"/>
    </source>
</evidence>
<comment type="subcellular location">
    <subcellularLocation>
        <location evidence="2">Nucleus</location>
    </subcellularLocation>
</comment>
<dbReference type="PANTHER" id="PTHR33077:SF102">
    <property type="entry name" value="PROTEIN TIFY"/>
    <property type="match status" value="1"/>
</dbReference>
<dbReference type="SMART" id="SM00979">
    <property type="entry name" value="TIFY"/>
    <property type="match status" value="1"/>
</dbReference>
<dbReference type="Proteomes" id="UP001652660">
    <property type="component" value="Chromosome 2e"/>
</dbReference>
<dbReference type="Pfam" id="PF06200">
    <property type="entry name" value="tify"/>
    <property type="match status" value="1"/>
</dbReference>
<organism evidence="4 5">
    <name type="scientific">Coffea arabica</name>
    <name type="common">Arabian coffee</name>
    <dbReference type="NCBI Taxonomy" id="13443"/>
    <lineage>
        <taxon>Eukaryota</taxon>
        <taxon>Viridiplantae</taxon>
        <taxon>Streptophyta</taxon>
        <taxon>Embryophyta</taxon>
        <taxon>Tracheophyta</taxon>
        <taxon>Spermatophyta</taxon>
        <taxon>Magnoliopsida</taxon>
        <taxon>eudicotyledons</taxon>
        <taxon>Gunneridae</taxon>
        <taxon>Pentapetalae</taxon>
        <taxon>asterids</taxon>
        <taxon>lamiids</taxon>
        <taxon>Gentianales</taxon>
        <taxon>Rubiaceae</taxon>
        <taxon>Ixoroideae</taxon>
        <taxon>Gardenieae complex</taxon>
        <taxon>Bertiereae - Coffeeae clade</taxon>
        <taxon>Coffeeae</taxon>
        <taxon>Coffea</taxon>
    </lineage>
</organism>
<evidence type="ECO:0000313" key="5">
    <source>
        <dbReference type="RefSeq" id="XP_071937513.1"/>
    </source>
</evidence>
<dbReference type="PROSITE" id="PS51320">
    <property type="entry name" value="TIFY"/>
    <property type="match status" value="1"/>
</dbReference>
<keyword evidence="4" id="KW-1185">Reference proteome</keyword>
<keyword evidence="2" id="KW-0539">Nucleus</keyword>
<comment type="function">
    <text evidence="2">Repressor of jasmonate responses.</text>
</comment>